<name>A0ABR5YCG2_9SPHN</name>
<accession>A0ABR5YCG2</accession>
<sequence>MVGAVVLTLLLYLFAGLVGGAIPAGGQAPPAQGIRIYVEDNGIHTGIVLPKHAAGMGFDDLVRAGDLADPRYTGHGWLSIGWGDRAFYLGTPSWADVRPATIAAAAIGSDAVVMHVGHLPEPVGEPGVYPVMLTPDQYRRLVAAIRASFAARTDPVHGYGPSDAFYVARGRYSAVETCNSWTGRMLRAAGVPMGRWTPFPVTVTAWL</sequence>
<organism evidence="1 2">
    <name type="scientific">Sphingomonas hankookensis</name>
    <dbReference type="NCBI Taxonomy" id="563996"/>
    <lineage>
        <taxon>Bacteria</taxon>
        <taxon>Pseudomonadati</taxon>
        <taxon>Pseudomonadota</taxon>
        <taxon>Alphaproteobacteria</taxon>
        <taxon>Sphingomonadales</taxon>
        <taxon>Sphingomonadaceae</taxon>
        <taxon>Sphingomonas</taxon>
    </lineage>
</organism>
<keyword evidence="2" id="KW-1185">Reference proteome</keyword>
<dbReference type="InterPro" id="IPR011727">
    <property type="entry name" value="CHP02117"/>
</dbReference>
<evidence type="ECO:0008006" key="3">
    <source>
        <dbReference type="Google" id="ProtNLM"/>
    </source>
</evidence>
<dbReference type="NCBIfam" id="TIGR02117">
    <property type="entry name" value="chp_urease_rgn"/>
    <property type="match status" value="1"/>
</dbReference>
<reference evidence="2" key="1">
    <citation type="submission" date="2016-01" db="EMBL/GenBank/DDBJ databases">
        <title>Draft genome of Chromobacterium sp. F49.</title>
        <authorList>
            <person name="Hong K.W."/>
        </authorList>
    </citation>
    <scope>NUCLEOTIDE SEQUENCE [LARGE SCALE GENOMIC DNA]</scope>
    <source>
        <strain evidence="2">CN3</strain>
    </source>
</reference>
<proteinExistence type="predicted"/>
<gene>
    <name evidence="1" type="ORF">AVT10_15725</name>
</gene>
<protein>
    <recommendedName>
        <fullName evidence="3">TIGR02117 family protein</fullName>
    </recommendedName>
</protein>
<dbReference type="Pfam" id="PF09601">
    <property type="entry name" value="DUF2459"/>
    <property type="match status" value="1"/>
</dbReference>
<dbReference type="Proteomes" id="UP000076609">
    <property type="component" value="Unassembled WGS sequence"/>
</dbReference>
<evidence type="ECO:0000313" key="1">
    <source>
        <dbReference type="EMBL" id="KZE13464.1"/>
    </source>
</evidence>
<evidence type="ECO:0000313" key="2">
    <source>
        <dbReference type="Proteomes" id="UP000076609"/>
    </source>
</evidence>
<dbReference type="EMBL" id="LQQO01000021">
    <property type="protein sequence ID" value="KZE13464.1"/>
    <property type="molecule type" value="Genomic_DNA"/>
</dbReference>
<comment type="caution">
    <text evidence="1">The sequence shown here is derived from an EMBL/GenBank/DDBJ whole genome shotgun (WGS) entry which is preliminary data.</text>
</comment>